<dbReference type="OrthoDB" id="10496273at2759"/>
<proteinExistence type="predicted"/>
<evidence type="ECO:0000313" key="1">
    <source>
        <dbReference type="EMBL" id="KAI1882687.1"/>
    </source>
</evidence>
<sequence>MLQVRPELFSVCAFKRSYDSNPKWPPPEAEDVAQNDRQVTQEAQAELQAVHGWEVVPLEQAGQLCADQGLGRRERMGGKISFISTLVWMAWQEAAGAQRSRDERLQS</sequence>
<protein>
    <submittedName>
        <fullName evidence="1">Uncharacterized protein</fullName>
    </submittedName>
</protein>
<dbReference type="Proteomes" id="UP000829720">
    <property type="component" value="Unassembled WGS sequence"/>
</dbReference>
<reference evidence="1" key="1">
    <citation type="submission" date="2021-01" db="EMBL/GenBank/DDBJ databases">
        <authorList>
            <person name="Zahm M."/>
            <person name="Roques C."/>
            <person name="Cabau C."/>
            <person name="Klopp C."/>
            <person name="Donnadieu C."/>
            <person name="Jouanno E."/>
            <person name="Lampietro C."/>
            <person name="Louis A."/>
            <person name="Herpin A."/>
            <person name="Echchiki A."/>
            <person name="Berthelot C."/>
            <person name="Parey E."/>
            <person name="Roest-Crollius H."/>
            <person name="Braasch I."/>
            <person name="Postlethwait J."/>
            <person name="Bobe J."/>
            <person name="Montfort J."/>
            <person name="Bouchez O."/>
            <person name="Begum T."/>
            <person name="Mejri S."/>
            <person name="Adams A."/>
            <person name="Chen W.-J."/>
            <person name="Guiguen Y."/>
        </authorList>
    </citation>
    <scope>NUCLEOTIDE SEQUENCE</scope>
    <source>
        <tissue evidence="1">Blood</tissue>
    </source>
</reference>
<accession>A0A8T3CFI4</accession>
<name>A0A8T3CFI4_9TELE</name>
<keyword evidence="2" id="KW-1185">Reference proteome</keyword>
<gene>
    <name evidence="1" type="ORF">AGOR_G00237460</name>
</gene>
<evidence type="ECO:0000313" key="2">
    <source>
        <dbReference type="Proteomes" id="UP000829720"/>
    </source>
</evidence>
<comment type="caution">
    <text evidence="1">The sequence shown here is derived from an EMBL/GenBank/DDBJ whole genome shotgun (WGS) entry which is preliminary data.</text>
</comment>
<organism evidence="1 2">
    <name type="scientific">Albula goreensis</name>
    <dbReference type="NCBI Taxonomy" id="1534307"/>
    <lineage>
        <taxon>Eukaryota</taxon>
        <taxon>Metazoa</taxon>
        <taxon>Chordata</taxon>
        <taxon>Craniata</taxon>
        <taxon>Vertebrata</taxon>
        <taxon>Euteleostomi</taxon>
        <taxon>Actinopterygii</taxon>
        <taxon>Neopterygii</taxon>
        <taxon>Teleostei</taxon>
        <taxon>Albuliformes</taxon>
        <taxon>Albulidae</taxon>
        <taxon>Albula</taxon>
    </lineage>
</organism>
<dbReference type="AlphaFoldDB" id="A0A8T3CFI4"/>
<dbReference type="EMBL" id="JAERUA010000024">
    <property type="protein sequence ID" value="KAI1882687.1"/>
    <property type="molecule type" value="Genomic_DNA"/>
</dbReference>